<keyword evidence="12" id="KW-0256">Endoplasmic reticulum</keyword>
<dbReference type="RefSeq" id="WP_170055689.1">
    <property type="nucleotide sequence ID" value="NZ_JABBKX010000008.1"/>
</dbReference>
<evidence type="ECO:0000256" key="19">
    <source>
        <dbReference type="ARBA" id="ARBA00025833"/>
    </source>
</evidence>
<evidence type="ECO:0000256" key="14">
    <source>
        <dbReference type="ARBA" id="ARBA00023034"/>
    </source>
</evidence>
<keyword evidence="8" id="KW-0645">Protease</keyword>
<keyword evidence="16" id="KW-0865">Zymogen</keyword>
<evidence type="ECO:0000256" key="8">
    <source>
        <dbReference type="ARBA" id="ARBA00022670"/>
    </source>
</evidence>
<feature type="domain" description="PA" evidence="21">
    <location>
        <begin position="109"/>
        <end position="185"/>
    </location>
</feature>
<dbReference type="Gene3D" id="3.50.30.30">
    <property type="match status" value="1"/>
</dbReference>
<evidence type="ECO:0000256" key="16">
    <source>
        <dbReference type="ARBA" id="ARBA00023145"/>
    </source>
</evidence>
<dbReference type="AlphaFoldDB" id="A0A848EHM1"/>
<evidence type="ECO:0000256" key="20">
    <source>
        <dbReference type="ARBA" id="ARBA00033328"/>
    </source>
</evidence>
<dbReference type="GO" id="GO:0004180">
    <property type="term" value="F:carboxypeptidase activity"/>
    <property type="evidence" value="ECO:0007669"/>
    <property type="project" value="UniProtKB-KW"/>
</dbReference>
<keyword evidence="11" id="KW-0378">Hydrolase</keyword>
<dbReference type="GO" id="GO:0046872">
    <property type="term" value="F:metal ion binding"/>
    <property type="evidence" value="ECO:0007669"/>
    <property type="project" value="UniProtKB-KW"/>
</dbReference>
<evidence type="ECO:0000259" key="22">
    <source>
        <dbReference type="Pfam" id="PF04389"/>
    </source>
</evidence>
<proteinExistence type="predicted"/>
<evidence type="ECO:0000256" key="13">
    <source>
        <dbReference type="ARBA" id="ARBA00022833"/>
    </source>
</evidence>
<evidence type="ECO:0000256" key="2">
    <source>
        <dbReference type="ARBA" id="ARBA00004371"/>
    </source>
</evidence>
<dbReference type="Proteomes" id="UP000548582">
    <property type="component" value="Unassembled WGS sequence"/>
</dbReference>
<dbReference type="Gene3D" id="3.40.630.10">
    <property type="entry name" value="Zn peptidases"/>
    <property type="match status" value="1"/>
</dbReference>
<dbReference type="EMBL" id="JABBKX010000008">
    <property type="protein sequence ID" value="NMJ43492.1"/>
    <property type="molecule type" value="Genomic_DNA"/>
</dbReference>
<dbReference type="GO" id="GO:0005576">
    <property type="term" value="C:extracellular region"/>
    <property type="evidence" value="ECO:0007669"/>
    <property type="project" value="UniProtKB-SubCell"/>
</dbReference>
<comment type="caution">
    <text evidence="23">The sequence shown here is derived from an EMBL/GenBank/DDBJ whole genome shotgun (WGS) entry which is preliminary data.</text>
</comment>
<keyword evidence="13" id="KW-0862">Zinc</keyword>
<keyword evidence="24" id="KW-1185">Reference proteome</keyword>
<keyword evidence="18" id="KW-0458">Lysosome</keyword>
<keyword evidence="6" id="KW-0964">Secreted</keyword>
<evidence type="ECO:0000313" key="24">
    <source>
        <dbReference type="Proteomes" id="UP000548582"/>
    </source>
</evidence>
<dbReference type="InterPro" id="IPR039866">
    <property type="entry name" value="CPQ"/>
</dbReference>
<evidence type="ECO:0000313" key="23">
    <source>
        <dbReference type="EMBL" id="NMJ43492.1"/>
    </source>
</evidence>
<comment type="subcellular location">
    <subcellularLocation>
        <location evidence="1">Endoplasmic reticulum</location>
    </subcellularLocation>
    <subcellularLocation>
        <location evidence="3">Golgi apparatus</location>
    </subcellularLocation>
    <subcellularLocation>
        <location evidence="2">Lysosome</location>
    </subcellularLocation>
    <subcellularLocation>
        <location evidence="4">Secreted</location>
    </subcellularLocation>
</comment>
<accession>A0A848EHM1</accession>
<keyword evidence="17" id="KW-0325">Glycoprotein</keyword>
<evidence type="ECO:0000256" key="5">
    <source>
        <dbReference type="ARBA" id="ARBA00014116"/>
    </source>
</evidence>
<sequence length="415" mass="41908">MTLAAFLGRVAADAALAEDFAAICDTGGRLQGSASAARGFALMAERMAAIGPVSDEPTPYAGWTCHEARLTDLASGRDLACAPLLGAAATPPEGLVLDTLDCGRGAPGAYGEAAGRAVLARHEYPFAAWTVHRRVKLNAAAEAGAAAFLIVQPEPGVGPVSGSSGRGGGEGIPALGISAEAGALLAEGRRVRVTLRGEDHAATTPTLVLDLPGRSEDRVVLSAHLDGHPLGESAIDNGTGLAAALCLARAAAPFVPDCPRGLTLCVFGAEEWALAGSRAWLAALPAERRARMAVNINLDSIAGGSSLTALTSGFAGLGPFLRDAAAAVGLPLRTHLPLMTNSDHANFAAQGIPAARLVSGFDEPGSALRYLLTAADTRAVVPVQELKAATITAGALLWAALSAPPEALAALPSAR</sequence>
<evidence type="ECO:0000256" key="4">
    <source>
        <dbReference type="ARBA" id="ARBA00004613"/>
    </source>
</evidence>
<dbReference type="GO" id="GO:0070573">
    <property type="term" value="F:metallodipeptidase activity"/>
    <property type="evidence" value="ECO:0007669"/>
    <property type="project" value="InterPro"/>
</dbReference>
<evidence type="ECO:0000256" key="12">
    <source>
        <dbReference type="ARBA" id="ARBA00022824"/>
    </source>
</evidence>
<dbReference type="PANTHER" id="PTHR12053:SF3">
    <property type="entry name" value="CARBOXYPEPTIDASE Q"/>
    <property type="match status" value="1"/>
</dbReference>
<dbReference type="SUPFAM" id="SSF53187">
    <property type="entry name" value="Zn-dependent exopeptidases"/>
    <property type="match status" value="1"/>
</dbReference>
<keyword evidence="15" id="KW-0482">Metalloprotease</keyword>
<evidence type="ECO:0000259" key="21">
    <source>
        <dbReference type="Pfam" id="PF02225"/>
    </source>
</evidence>
<evidence type="ECO:0000256" key="15">
    <source>
        <dbReference type="ARBA" id="ARBA00023049"/>
    </source>
</evidence>
<protein>
    <recommendedName>
        <fullName evidence="5">Carboxypeptidase Q</fullName>
    </recommendedName>
    <alternativeName>
        <fullName evidence="20">Plasma glutamate carboxypeptidase</fullName>
    </alternativeName>
</protein>
<comment type="subunit">
    <text evidence="19">Homodimer. The monomeric form is inactive while the homodimer is active.</text>
</comment>
<keyword evidence="9" id="KW-0479">Metal-binding</keyword>
<evidence type="ECO:0000256" key="10">
    <source>
        <dbReference type="ARBA" id="ARBA00022729"/>
    </source>
</evidence>
<dbReference type="GO" id="GO:0005764">
    <property type="term" value="C:lysosome"/>
    <property type="evidence" value="ECO:0007669"/>
    <property type="project" value="UniProtKB-SubCell"/>
</dbReference>
<evidence type="ECO:0000256" key="7">
    <source>
        <dbReference type="ARBA" id="ARBA00022645"/>
    </source>
</evidence>
<evidence type="ECO:0000256" key="11">
    <source>
        <dbReference type="ARBA" id="ARBA00022801"/>
    </source>
</evidence>
<gene>
    <name evidence="23" type="ORF">GWK16_19755</name>
</gene>
<feature type="domain" description="Peptidase M28" evidence="22">
    <location>
        <begin position="207"/>
        <end position="377"/>
    </location>
</feature>
<evidence type="ECO:0000256" key="17">
    <source>
        <dbReference type="ARBA" id="ARBA00023180"/>
    </source>
</evidence>
<organism evidence="23 24">
    <name type="scientific">Neoroseomonas marina</name>
    <dbReference type="NCBI Taxonomy" id="1232220"/>
    <lineage>
        <taxon>Bacteria</taxon>
        <taxon>Pseudomonadati</taxon>
        <taxon>Pseudomonadota</taxon>
        <taxon>Alphaproteobacteria</taxon>
        <taxon>Acetobacterales</taxon>
        <taxon>Acetobacteraceae</taxon>
        <taxon>Neoroseomonas</taxon>
    </lineage>
</organism>
<reference evidence="23 24" key="1">
    <citation type="submission" date="2020-03" db="EMBL/GenBank/DDBJ databases">
        <authorList>
            <person name="Sun Q."/>
        </authorList>
    </citation>
    <scope>NUCLEOTIDE SEQUENCE [LARGE SCALE GENOMIC DNA]</scope>
    <source>
        <strain evidence="23 24">JC162</strain>
    </source>
</reference>
<dbReference type="GO" id="GO:0006508">
    <property type="term" value="P:proteolysis"/>
    <property type="evidence" value="ECO:0007669"/>
    <property type="project" value="UniProtKB-KW"/>
</dbReference>
<evidence type="ECO:0000256" key="6">
    <source>
        <dbReference type="ARBA" id="ARBA00022525"/>
    </source>
</evidence>
<dbReference type="PANTHER" id="PTHR12053">
    <property type="entry name" value="PROTEASE FAMILY M28 PLASMA GLUTAMATE CARBOXYPEPTIDASE-RELATED"/>
    <property type="match status" value="1"/>
</dbReference>
<dbReference type="InterPro" id="IPR007484">
    <property type="entry name" value="Peptidase_M28"/>
</dbReference>
<evidence type="ECO:0000256" key="3">
    <source>
        <dbReference type="ARBA" id="ARBA00004555"/>
    </source>
</evidence>
<keyword evidence="14" id="KW-0333">Golgi apparatus</keyword>
<name>A0A848EHM1_9PROT</name>
<dbReference type="Pfam" id="PF02225">
    <property type="entry name" value="PA"/>
    <property type="match status" value="1"/>
</dbReference>
<evidence type="ECO:0000256" key="18">
    <source>
        <dbReference type="ARBA" id="ARBA00023228"/>
    </source>
</evidence>
<dbReference type="InterPro" id="IPR003137">
    <property type="entry name" value="PA_domain"/>
</dbReference>
<keyword evidence="7" id="KW-0121">Carboxypeptidase</keyword>
<keyword evidence="10" id="KW-0732">Signal</keyword>
<dbReference type="Pfam" id="PF04389">
    <property type="entry name" value="Peptidase_M28"/>
    <property type="match status" value="1"/>
</dbReference>
<evidence type="ECO:0000256" key="1">
    <source>
        <dbReference type="ARBA" id="ARBA00004240"/>
    </source>
</evidence>
<evidence type="ECO:0000256" key="9">
    <source>
        <dbReference type="ARBA" id="ARBA00022723"/>
    </source>
</evidence>